<protein>
    <submittedName>
        <fullName evidence="3">Uncharacterized protein</fullName>
    </submittedName>
</protein>
<dbReference type="EMBL" id="FQZG01000062">
    <property type="protein sequence ID" value="SHJ61212.1"/>
    <property type="molecule type" value="Genomic_DNA"/>
</dbReference>
<keyword evidence="1" id="KW-0175">Coiled coil</keyword>
<evidence type="ECO:0000256" key="2">
    <source>
        <dbReference type="SAM" id="MobiDB-lite"/>
    </source>
</evidence>
<dbReference type="AlphaFoldDB" id="A0A1M6KQL8"/>
<name>A0A1M6KQL8_9ACTN</name>
<organism evidence="3 4">
    <name type="scientific">Tessaracoccus bendigoensis DSM 12906</name>
    <dbReference type="NCBI Taxonomy" id="1123357"/>
    <lineage>
        <taxon>Bacteria</taxon>
        <taxon>Bacillati</taxon>
        <taxon>Actinomycetota</taxon>
        <taxon>Actinomycetes</taxon>
        <taxon>Propionibacteriales</taxon>
        <taxon>Propionibacteriaceae</taxon>
        <taxon>Tessaracoccus</taxon>
    </lineage>
</organism>
<evidence type="ECO:0000313" key="3">
    <source>
        <dbReference type="EMBL" id="SHJ61212.1"/>
    </source>
</evidence>
<accession>A0A1M6KQL8</accession>
<dbReference type="OrthoDB" id="9780606at2"/>
<reference evidence="3 4" key="1">
    <citation type="submission" date="2016-11" db="EMBL/GenBank/DDBJ databases">
        <authorList>
            <person name="Jaros S."/>
            <person name="Januszkiewicz K."/>
            <person name="Wedrychowicz H."/>
        </authorList>
    </citation>
    <scope>NUCLEOTIDE SEQUENCE [LARGE SCALE GENOMIC DNA]</scope>
    <source>
        <strain evidence="3 4">DSM 12906</strain>
    </source>
</reference>
<evidence type="ECO:0000256" key="1">
    <source>
        <dbReference type="SAM" id="Coils"/>
    </source>
</evidence>
<keyword evidence="4" id="KW-1185">Reference proteome</keyword>
<dbReference type="Proteomes" id="UP000184512">
    <property type="component" value="Unassembled WGS sequence"/>
</dbReference>
<proteinExistence type="predicted"/>
<dbReference type="STRING" id="1123357.SAMN02745244_02887"/>
<gene>
    <name evidence="3" type="ORF">SAMN02745244_02887</name>
</gene>
<dbReference type="RefSeq" id="WP_073189539.1">
    <property type="nucleotide sequence ID" value="NZ_FQZG01000062.1"/>
</dbReference>
<feature type="coiled-coil region" evidence="1">
    <location>
        <begin position="97"/>
        <end position="135"/>
    </location>
</feature>
<feature type="region of interest" description="Disordered" evidence="2">
    <location>
        <begin position="160"/>
        <end position="196"/>
    </location>
</feature>
<evidence type="ECO:0000313" key="4">
    <source>
        <dbReference type="Proteomes" id="UP000184512"/>
    </source>
</evidence>
<sequence>MTLRTWLLRRLTPQSPDAPRTLPRPVRVNLADIERHDGRFVVVPEWSSLSPAPPRWEIPEAGPQMAWIDGLVAAHAQSGTLDGLVPDLLDRLIAFKIDEVRAQIDEARVEGERLLQRLSEQAKMAQSALARETGEWKSRLAVAEAGYARAYEELTWELPAEAVPDDVGPDDSGAAAPDADDEPPAPDAAPIALNAL</sequence>